<dbReference type="PANTHER" id="PTHR34512:SF30">
    <property type="entry name" value="OUTER MEMBRANE PROTEIN ASSEMBLY FACTOR BAMB"/>
    <property type="match status" value="1"/>
</dbReference>
<sequence length="412" mass="44499" precursor="true">MPRFATPLAVFALFITSVATAYEWPQWLGPDRDGLTSEMGLLQEWPEGGPERVWLFSDTGAGYGGPAIADGKLYILGARDGTEQLIAIDTESGKEIWSAPLGEEYTNDWGNGPRNTPTVDGDRVYCLAAKGTLACVSAKTGDVVWKVAMQDFGGSIPSWGYAESPLVDGDQVIVTPGGPQGAIVALDKSTGELLWQSTGATDGANYSSIVIAEPHGNKQYVQLLPEHLVGVDPADGSVLWSVDWPGKVAVIPTPIVRDNQVYVTSGYGAGCMLVEIDADNNATVVYDNKLMKNHHGGVLLLGDKLYGHSDGVGWLCQDFATGERVWRERSALGKGAIAYADGRFYCQSEDEGDLVLIEASPAGWAEHGRFTLEPQTEIRKDKGKIWVHPVIVDGRMYLRDQDLLFSFDVSGE</sequence>
<evidence type="ECO:0000313" key="3">
    <source>
        <dbReference type="EMBL" id="TWT99597.1"/>
    </source>
</evidence>
<dbReference type="SUPFAM" id="SSF50998">
    <property type="entry name" value="Quinoprotein alcohol dehydrogenase-like"/>
    <property type="match status" value="1"/>
</dbReference>
<feature type="domain" description="Pyrrolo-quinoline quinone repeat" evidence="2">
    <location>
        <begin position="111"/>
        <end position="327"/>
    </location>
</feature>
<dbReference type="SMART" id="SM00564">
    <property type="entry name" value="PQQ"/>
    <property type="match status" value="3"/>
</dbReference>
<name>A0A5C6AJE1_9BACT</name>
<dbReference type="PANTHER" id="PTHR34512">
    <property type="entry name" value="CELL SURFACE PROTEIN"/>
    <property type="match status" value="1"/>
</dbReference>
<keyword evidence="1" id="KW-0732">Signal</keyword>
<dbReference type="Gene3D" id="2.130.10.10">
    <property type="entry name" value="YVTN repeat-like/Quinoprotein amine dehydrogenase"/>
    <property type="match status" value="2"/>
</dbReference>
<dbReference type="Pfam" id="PF13360">
    <property type="entry name" value="PQQ_2"/>
    <property type="match status" value="1"/>
</dbReference>
<dbReference type="InterPro" id="IPR018391">
    <property type="entry name" value="PQQ_b-propeller_rpt"/>
</dbReference>
<gene>
    <name evidence="3" type="ORF">Pla108_05400</name>
</gene>
<dbReference type="InterPro" id="IPR002372">
    <property type="entry name" value="PQQ_rpt_dom"/>
</dbReference>
<evidence type="ECO:0000313" key="4">
    <source>
        <dbReference type="Proteomes" id="UP000317421"/>
    </source>
</evidence>
<dbReference type="AlphaFoldDB" id="A0A5C6AJE1"/>
<accession>A0A5C6AJE1</accession>
<comment type="caution">
    <text evidence="3">The sequence shown here is derived from an EMBL/GenBank/DDBJ whole genome shotgun (WGS) entry which is preliminary data.</text>
</comment>
<dbReference type="RefSeq" id="WP_146442583.1">
    <property type="nucleotide sequence ID" value="NZ_SJPR01000001.1"/>
</dbReference>
<feature type="chain" id="PRO_5022774267" evidence="1">
    <location>
        <begin position="22"/>
        <end position="412"/>
    </location>
</feature>
<organism evidence="3 4">
    <name type="scientific">Botrimarina colliarenosi</name>
    <dbReference type="NCBI Taxonomy" id="2528001"/>
    <lineage>
        <taxon>Bacteria</taxon>
        <taxon>Pseudomonadati</taxon>
        <taxon>Planctomycetota</taxon>
        <taxon>Planctomycetia</taxon>
        <taxon>Pirellulales</taxon>
        <taxon>Lacipirellulaceae</taxon>
        <taxon>Botrimarina</taxon>
    </lineage>
</organism>
<dbReference type="EMBL" id="SJPR01000001">
    <property type="protein sequence ID" value="TWT99597.1"/>
    <property type="molecule type" value="Genomic_DNA"/>
</dbReference>
<proteinExistence type="predicted"/>
<reference evidence="3 4" key="1">
    <citation type="submission" date="2019-02" db="EMBL/GenBank/DDBJ databases">
        <title>Deep-cultivation of Planctomycetes and their phenomic and genomic characterization uncovers novel biology.</title>
        <authorList>
            <person name="Wiegand S."/>
            <person name="Jogler M."/>
            <person name="Boedeker C."/>
            <person name="Pinto D."/>
            <person name="Vollmers J."/>
            <person name="Rivas-Marin E."/>
            <person name="Kohn T."/>
            <person name="Peeters S.H."/>
            <person name="Heuer A."/>
            <person name="Rast P."/>
            <person name="Oberbeckmann S."/>
            <person name="Bunk B."/>
            <person name="Jeske O."/>
            <person name="Meyerdierks A."/>
            <person name="Storesund J.E."/>
            <person name="Kallscheuer N."/>
            <person name="Luecker S."/>
            <person name="Lage O.M."/>
            <person name="Pohl T."/>
            <person name="Merkel B.J."/>
            <person name="Hornburger P."/>
            <person name="Mueller R.-W."/>
            <person name="Bruemmer F."/>
            <person name="Labrenz M."/>
            <person name="Spormann A.M."/>
            <person name="Op Den Camp H."/>
            <person name="Overmann J."/>
            <person name="Amann R."/>
            <person name="Jetten M.S.M."/>
            <person name="Mascher T."/>
            <person name="Medema M.H."/>
            <person name="Devos D.P."/>
            <person name="Kaster A.-K."/>
            <person name="Ovreas L."/>
            <person name="Rohde M."/>
            <person name="Galperin M.Y."/>
            <person name="Jogler C."/>
        </authorList>
    </citation>
    <scope>NUCLEOTIDE SEQUENCE [LARGE SCALE GENOMIC DNA]</scope>
    <source>
        <strain evidence="3 4">Pla108</strain>
    </source>
</reference>
<feature type="signal peptide" evidence="1">
    <location>
        <begin position="1"/>
        <end position="21"/>
    </location>
</feature>
<keyword evidence="4" id="KW-1185">Reference proteome</keyword>
<dbReference type="Proteomes" id="UP000317421">
    <property type="component" value="Unassembled WGS sequence"/>
</dbReference>
<evidence type="ECO:0000256" key="1">
    <source>
        <dbReference type="SAM" id="SignalP"/>
    </source>
</evidence>
<evidence type="ECO:0000259" key="2">
    <source>
        <dbReference type="Pfam" id="PF13360"/>
    </source>
</evidence>
<protein>
    <submittedName>
        <fullName evidence="3">Outer membrane biogenesis protein BamB</fullName>
    </submittedName>
</protein>
<dbReference type="InterPro" id="IPR015943">
    <property type="entry name" value="WD40/YVTN_repeat-like_dom_sf"/>
</dbReference>
<dbReference type="InterPro" id="IPR011047">
    <property type="entry name" value="Quinoprotein_ADH-like_sf"/>
</dbReference>
<dbReference type="OrthoDB" id="229752at2"/>